<protein>
    <recommendedName>
        <fullName evidence="1">Chemoreceptor zinc-binding domain-containing protein</fullName>
    </recommendedName>
</protein>
<dbReference type="InterPro" id="IPR025991">
    <property type="entry name" value="Chemoreceptor_zinc-bind_dom"/>
</dbReference>
<comment type="caution">
    <text evidence="2">The sequence shown here is derived from an EMBL/GenBank/DDBJ whole genome shotgun (WGS) entry which is preliminary data.</text>
</comment>
<gene>
    <name evidence="2" type="ORF">CARN7_0470</name>
</gene>
<organism evidence="2">
    <name type="scientific">mine drainage metagenome</name>
    <dbReference type="NCBI Taxonomy" id="410659"/>
    <lineage>
        <taxon>unclassified sequences</taxon>
        <taxon>metagenomes</taxon>
        <taxon>ecological metagenomes</taxon>
    </lineage>
</organism>
<dbReference type="Gene3D" id="1.20.120.30">
    <property type="entry name" value="Aspartate receptor, ligand-binding domain"/>
    <property type="match status" value="1"/>
</dbReference>
<evidence type="ECO:0000259" key="1">
    <source>
        <dbReference type="Pfam" id="PF13682"/>
    </source>
</evidence>
<dbReference type="AlphaFoldDB" id="E6QR56"/>
<reference evidence="2" key="1">
    <citation type="submission" date="2009-10" db="EMBL/GenBank/DDBJ databases">
        <title>Diversity of trophic interactions inside an arsenic-rich microbial ecosystem.</title>
        <authorList>
            <person name="Bertin P.N."/>
            <person name="Heinrich-Salmeron A."/>
            <person name="Pelletier E."/>
            <person name="Goulhen-Chollet F."/>
            <person name="Arsene-Ploetze F."/>
            <person name="Gallien S."/>
            <person name="Calteau A."/>
            <person name="Vallenet D."/>
            <person name="Casiot C."/>
            <person name="Chane-Woon-Ming B."/>
            <person name="Giloteaux L."/>
            <person name="Barakat M."/>
            <person name="Bonnefoy V."/>
            <person name="Bruneel O."/>
            <person name="Chandler M."/>
            <person name="Cleiss J."/>
            <person name="Duran R."/>
            <person name="Elbaz-Poulichet F."/>
            <person name="Fonknechten N."/>
            <person name="Lauga B."/>
            <person name="Mornico D."/>
            <person name="Ortet P."/>
            <person name="Schaeffer C."/>
            <person name="Siguier P."/>
            <person name="Alexander Thil Smith A."/>
            <person name="Van Dorsselaer A."/>
            <person name="Weissenbach J."/>
            <person name="Medigue C."/>
            <person name="Le Paslier D."/>
        </authorList>
    </citation>
    <scope>NUCLEOTIDE SEQUENCE</scope>
</reference>
<evidence type="ECO:0000313" key="2">
    <source>
        <dbReference type="EMBL" id="CBI09727.1"/>
    </source>
</evidence>
<dbReference type="Pfam" id="PF13682">
    <property type="entry name" value="CZB"/>
    <property type="match status" value="1"/>
</dbReference>
<dbReference type="EMBL" id="CABR01000049">
    <property type="protein sequence ID" value="CBI09727.1"/>
    <property type="molecule type" value="Genomic_DNA"/>
</dbReference>
<sequence length="179" mass="20171">MPAHEFPGWSATWRPDPIWSNRPVVSRDNLPLLFAGVEHRAWIADIENFLRGERETPPPLAHHQCRFGMWLDSSHHAMQPAFQAIETLHQQVHALALDLLELHAQGRTTEALARLRELHGLRDSMLEQLKGCVAQSLMVTLVLASNDQAPDEEQTIMTADSCPHHQANGTDRNPCVMIT</sequence>
<name>E6QR56_9ZZZZ</name>
<accession>E6QR56</accession>
<feature type="domain" description="Chemoreceptor zinc-binding" evidence="1">
    <location>
        <begin position="39"/>
        <end position="97"/>
    </location>
</feature>
<proteinExistence type="predicted"/>